<organism evidence="1 2">
    <name type="scientific">Portunus trituberculatus</name>
    <name type="common">Swimming crab</name>
    <name type="synonym">Neptunus trituberculatus</name>
    <dbReference type="NCBI Taxonomy" id="210409"/>
    <lineage>
        <taxon>Eukaryota</taxon>
        <taxon>Metazoa</taxon>
        <taxon>Ecdysozoa</taxon>
        <taxon>Arthropoda</taxon>
        <taxon>Crustacea</taxon>
        <taxon>Multicrustacea</taxon>
        <taxon>Malacostraca</taxon>
        <taxon>Eumalacostraca</taxon>
        <taxon>Eucarida</taxon>
        <taxon>Decapoda</taxon>
        <taxon>Pleocyemata</taxon>
        <taxon>Brachyura</taxon>
        <taxon>Eubrachyura</taxon>
        <taxon>Portunoidea</taxon>
        <taxon>Portunidae</taxon>
        <taxon>Portuninae</taxon>
        <taxon>Portunus</taxon>
    </lineage>
</organism>
<dbReference type="AlphaFoldDB" id="A0A5B7HR55"/>
<reference evidence="1 2" key="1">
    <citation type="submission" date="2019-05" db="EMBL/GenBank/DDBJ databases">
        <title>Another draft genome of Portunus trituberculatus and its Hox gene families provides insights of decapod evolution.</title>
        <authorList>
            <person name="Jeong J.-H."/>
            <person name="Song I."/>
            <person name="Kim S."/>
            <person name="Choi T."/>
            <person name="Kim D."/>
            <person name="Ryu S."/>
            <person name="Kim W."/>
        </authorList>
    </citation>
    <scope>NUCLEOTIDE SEQUENCE [LARGE SCALE GENOMIC DNA]</scope>
    <source>
        <tissue evidence="1">Muscle</tissue>
    </source>
</reference>
<keyword evidence="2" id="KW-1185">Reference proteome</keyword>
<name>A0A5B7HR55_PORTR</name>
<evidence type="ECO:0000313" key="2">
    <source>
        <dbReference type="Proteomes" id="UP000324222"/>
    </source>
</evidence>
<comment type="caution">
    <text evidence="1">The sequence shown here is derived from an EMBL/GenBank/DDBJ whole genome shotgun (WGS) entry which is preliminary data.</text>
</comment>
<sequence>MNLNSFTHTLVKAYTFPDTWFVPSPPPHSEYFMPPIKILPNDVFHALADLNPPEAYGTDRVPLIVLRNCAPVPALCL</sequence>
<accession>A0A5B7HR55</accession>
<protein>
    <submittedName>
        <fullName evidence="1">Uncharacterized protein</fullName>
    </submittedName>
</protein>
<dbReference type="EMBL" id="VSRR010041164">
    <property type="protein sequence ID" value="MPC75461.1"/>
    <property type="molecule type" value="Genomic_DNA"/>
</dbReference>
<evidence type="ECO:0000313" key="1">
    <source>
        <dbReference type="EMBL" id="MPC75461.1"/>
    </source>
</evidence>
<gene>
    <name evidence="1" type="ORF">E2C01_069849</name>
</gene>
<proteinExistence type="predicted"/>
<dbReference type="Proteomes" id="UP000324222">
    <property type="component" value="Unassembled WGS sequence"/>
</dbReference>